<dbReference type="GO" id="GO:0005524">
    <property type="term" value="F:ATP binding"/>
    <property type="evidence" value="ECO:0007669"/>
    <property type="project" value="UniProtKB-KW"/>
</dbReference>
<evidence type="ECO:0000313" key="7">
    <source>
        <dbReference type="Proteomes" id="UP001589611"/>
    </source>
</evidence>
<dbReference type="PROSITE" id="PS50893">
    <property type="entry name" value="ABC_TRANSPORTER_2"/>
    <property type="match status" value="2"/>
</dbReference>
<dbReference type="Gene3D" id="3.40.50.300">
    <property type="entry name" value="P-loop containing nucleotide triphosphate hydrolases"/>
    <property type="match status" value="2"/>
</dbReference>
<proteinExistence type="predicted"/>
<dbReference type="PANTHER" id="PTHR43790">
    <property type="entry name" value="CARBOHYDRATE TRANSPORT ATP-BINDING PROTEIN MG119-RELATED"/>
    <property type="match status" value="1"/>
</dbReference>
<dbReference type="PANTHER" id="PTHR43790:SF9">
    <property type="entry name" value="GALACTOFURANOSE TRANSPORTER ATP-BINDING PROTEIN YTFR"/>
    <property type="match status" value="1"/>
</dbReference>
<evidence type="ECO:0000256" key="3">
    <source>
        <dbReference type="ARBA" id="ARBA00022741"/>
    </source>
</evidence>
<dbReference type="InterPro" id="IPR027417">
    <property type="entry name" value="P-loop_NTPase"/>
</dbReference>
<evidence type="ECO:0000313" key="6">
    <source>
        <dbReference type="EMBL" id="MFB9645579.1"/>
    </source>
</evidence>
<dbReference type="CDD" id="cd03215">
    <property type="entry name" value="ABC_Carb_Monos_II"/>
    <property type="match status" value="1"/>
</dbReference>
<dbReference type="EMBL" id="JBHMBE010000002">
    <property type="protein sequence ID" value="MFB9645579.1"/>
    <property type="molecule type" value="Genomic_DNA"/>
</dbReference>
<dbReference type="Pfam" id="PF00005">
    <property type="entry name" value="ABC_tran"/>
    <property type="match status" value="2"/>
</dbReference>
<evidence type="ECO:0000259" key="5">
    <source>
        <dbReference type="PROSITE" id="PS50893"/>
    </source>
</evidence>
<keyword evidence="4 6" id="KW-0067">ATP-binding</keyword>
<dbReference type="InterPro" id="IPR003439">
    <property type="entry name" value="ABC_transporter-like_ATP-bd"/>
</dbReference>
<reference evidence="6 7" key="1">
    <citation type="submission" date="2024-09" db="EMBL/GenBank/DDBJ databases">
        <authorList>
            <person name="Sun Q."/>
            <person name="Mori K."/>
        </authorList>
    </citation>
    <scope>NUCLEOTIDE SEQUENCE [LARGE SCALE GENOMIC DNA]</scope>
    <source>
        <strain evidence="6 7">JCM 1342</strain>
    </source>
</reference>
<comment type="caution">
    <text evidence="6">The sequence shown here is derived from an EMBL/GenBank/DDBJ whole genome shotgun (WGS) entry which is preliminary data.</text>
</comment>
<dbReference type="SMART" id="SM00382">
    <property type="entry name" value="AAA"/>
    <property type="match status" value="2"/>
</dbReference>
<dbReference type="SUPFAM" id="SSF52540">
    <property type="entry name" value="P-loop containing nucleoside triphosphate hydrolases"/>
    <property type="match status" value="2"/>
</dbReference>
<gene>
    <name evidence="6" type="ORF">ACFFPJ_07195</name>
</gene>
<dbReference type="CDD" id="cd03216">
    <property type="entry name" value="ABC_Carb_Monos_I"/>
    <property type="match status" value="1"/>
</dbReference>
<keyword evidence="2" id="KW-0677">Repeat</keyword>
<feature type="domain" description="ABC transporter" evidence="5">
    <location>
        <begin position="2"/>
        <end position="235"/>
    </location>
</feature>
<name>A0ABV5T2R8_9MICO</name>
<protein>
    <submittedName>
        <fullName evidence="6">Sugar ABC transporter ATP-binding protein</fullName>
    </submittedName>
</protein>
<dbReference type="RefSeq" id="WP_344714751.1">
    <property type="nucleotide sequence ID" value="NZ_BAAAWH010000001.1"/>
</dbReference>
<sequence>MSKTFPGQVALDAASLTVAPGEVHALLGQNGSGKSTLIKILAGYHQPDPGAVAARDGVEFHLGSAAAAHAAGIRFIHQDLGLIPELSVTDNLALGGRYRGWGWVDDRRETAAAQGLLDQWGVEIDASALLGSLGQADRTMVAIVRAVRDGLERAGILVLDEPSATLPPHEFEHLSRLVRDVRDRGGSVVYVTHRLGEVFQLADTVTVLRDGRVIGSRPVAGMDHDDLVTMIIGRTLENVHSVPAEPGDGAMLMAEEISGDAVTSLTLQLREREVVGIAGLTGSGRESVADLIFGTRERLSGTVRVEGRDVRAGRPAESIAHGMALLPADRKAVGSIPALTVRENVTLPAIPARRGGWLSIRAERRDVREWLDRLSVVPRDPERALANLSGGNQQRALITRWLRCESKVFLMDEPTQGVDIGAKVEIYRAIRDAASGGAGILVVSTDNDELVAICDRVIVMRDGETAATLSGGHLTSEAILELSMDRTDLKDTGS</sequence>
<organism evidence="6 7">
    <name type="scientific">Microbacterium terregens</name>
    <dbReference type="NCBI Taxonomy" id="69363"/>
    <lineage>
        <taxon>Bacteria</taxon>
        <taxon>Bacillati</taxon>
        <taxon>Actinomycetota</taxon>
        <taxon>Actinomycetes</taxon>
        <taxon>Micrococcales</taxon>
        <taxon>Microbacteriaceae</taxon>
        <taxon>Microbacterium</taxon>
    </lineage>
</organism>
<evidence type="ECO:0000256" key="2">
    <source>
        <dbReference type="ARBA" id="ARBA00022737"/>
    </source>
</evidence>
<keyword evidence="1" id="KW-0813">Transport</keyword>
<accession>A0ABV5T2R8</accession>
<keyword evidence="3" id="KW-0547">Nucleotide-binding</keyword>
<dbReference type="Proteomes" id="UP001589611">
    <property type="component" value="Unassembled WGS sequence"/>
</dbReference>
<keyword evidence="7" id="KW-1185">Reference proteome</keyword>
<feature type="domain" description="ABC transporter" evidence="5">
    <location>
        <begin position="234"/>
        <end position="487"/>
    </location>
</feature>
<dbReference type="InterPro" id="IPR050107">
    <property type="entry name" value="ABC_carbohydrate_import_ATPase"/>
</dbReference>
<dbReference type="InterPro" id="IPR003593">
    <property type="entry name" value="AAA+_ATPase"/>
</dbReference>
<evidence type="ECO:0000256" key="1">
    <source>
        <dbReference type="ARBA" id="ARBA00022448"/>
    </source>
</evidence>
<evidence type="ECO:0000256" key="4">
    <source>
        <dbReference type="ARBA" id="ARBA00022840"/>
    </source>
</evidence>